<evidence type="ECO:0000313" key="2">
    <source>
        <dbReference type="EMBL" id="MCG4618554.1"/>
    </source>
</evidence>
<keyword evidence="1" id="KW-0472">Membrane</keyword>
<protein>
    <submittedName>
        <fullName evidence="2">DUF3180 family protein</fullName>
    </submittedName>
</protein>
<accession>A0AAJ1BCV3</accession>
<gene>
    <name evidence="2" type="ORF">L0M99_08645</name>
</gene>
<dbReference type="RefSeq" id="WP_024059662.1">
    <property type="nucleotide sequence ID" value="NZ_JAGZVZ010000013.1"/>
</dbReference>
<dbReference type="InterPro" id="IPR021517">
    <property type="entry name" value="DUF3180"/>
</dbReference>
<keyword evidence="1" id="KW-1133">Transmembrane helix</keyword>
<comment type="caution">
    <text evidence="2">The sequence shown here is derived from an EMBL/GenBank/DDBJ whole genome shotgun (WGS) entry which is preliminary data.</text>
</comment>
<dbReference type="Proteomes" id="UP001200537">
    <property type="component" value="Unassembled WGS sequence"/>
</dbReference>
<dbReference type="Pfam" id="PF11377">
    <property type="entry name" value="DUF3180"/>
    <property type="match status" value="1"/>
</dbReference>
<evidence type="ECO:0000256" key="1">
    <source>
        <dbReference type="SAM" id="Phobius"/>
    </source>
</evidence>
<keyword evidence="1" id="KW-0812">Transmembrane</keyword>
<proteinExistence type="predicted"/>
<sequence length="164" mass="16977">MRPLRKVSLLALGATALLAGFFLSDLAVKMGGTPLQFSPILTVLIFCGAVVLAIFGQAVKRLRDGKPSWMQLAKAPIVALVAQASAVWSALFLGYLLSQLILAFQLRHAEIAGSFAGNTIALALVNLALLVVALLVESWCIIDDGDDGSPGANVAPGGVNPASP</sequence>
<feature type="transmembrane region" description="Helical" evidence="1">
    <location>
        <begin position="115"/>
        <end position="136"/>
    </location>
</feature>
<evidence type="ECO:0000313" key="3">
    <source>
        <dbReference type="Proteomes" id="UP001200537"/>
    </source>
</evidence>
<dbReference type="EMBL" id="JAKNHJ010000018">
    <property type="protein sequence ID" value="MCG4618554.1"/>
    <property type="molecule type" value="Genomic_DNA"/>
</dbReference>
<name>A0AAJ1BCV3_9ACTO</name>
<feature type="transmembrane region" description="Helical" evidence="1">
    <location>
        <begin position="37"/>
        <end position="56"/>
    </location>
</feature>
<reference evidence="2" key="1">
    <citation type="submission" date="2022-01" db="EMBL/GenBank/DDBJ databases">
        <title>Collection of gut derived symbiotic bacterial strains cultured from healthy donors.</title>
        <authorList>
            <person name="Lin H."/>
            <person name="Kohout C."/>
            <person name="Waligurski E."/>
            <person name="Pamer E.G."/>
        </authorList>
    </citation>
    <scope>NUCLEOTIDE SEQUENCE</scope>
    <source>
        <strain evidence="2">DFI.7.46</strain>
    </source>
</reference>
<organism evidence="2 3">
    <name type="scientific">Varibaculum cambriense</name>
    <dbReference type="NCBI Taxonomy" id="184870"/>
    <lineage>
        <taxon>Bacteria</taxon>
        <taxon>Bacillati</taxon>
        <taxon>Actinomycetota</taxon>
        <taxon>Actinomycetes</taxon>
        <taxon>Actinomycetales</taxon>
        <taxon>Actinomycetaceae</taxon>
        <taxon>Varibaculum</taxon>
    </lineage>
</organism>
<feature type="transmembrane region" description="Helical" evidence="1">
    <location>
        <begin position="77"/>
        <end position="103"/>
    </location>
</feature>
<dbReference type="AlphaFoldDB" id="A0AAJ1BCV3"/>